<feature type="chain" id="PRO_5037893282" description="Phytase-like domain-containing protein" evidence="1">
    <location>
        <begin position="21"/>
        <end position="297"/>
    </location>
</feature>
<evidence type="ECO:0000313" key="4">
    <source>
        <dbReference type="Proteomes" id="UP000649829"/>
    </source>
</evidence>
<evidence type="ECO:0000313" key="3">
    <source>
        <dbReference type="EMBL" id="GGM06598.1"/>
    </source>
</evidence>
<keyword evidence="1" id="KW-0732">Signal</keyword>
<dbReference type="Pfam" id="PF13449">
    <property type="entry name" value="Phytase-like"/>
    <property type="match status" value="1"/>
</dbReference>
<protein>
    <recommendedName>
        <fullName evidence="2">Phytase-like domain-containing protein</fullName>
    </recommendedName>
</protein>
<organism evidence="3 4">
    <name type="scientific">Pseudooceanicola nanhaiensis</name>
    <dbReference type="NCBI Taxonomy" id="375761"/>
    <lineage>
        <taxon>Bacteria</taxon>
        <taxon>Pseudomonadati</taxon>
        <taxon>Pseudomonadota</taxon>
        <taxon>Alphaproteobacteria</taxon>
        <taxon>Rhodobacterales</taxon>
        <taxon>Paracoccaceae</taxon>
        <taxon>Pseudooceanicola</taxon>
    </lineage>
</organism>
<dbReference type="SUPFAM" id="SSF101898">
    <property type="entry name" value="NHL repeat"/>
    <property type="match status" value="1"/>
</dbReference>
<reference evidence="3" key="1">
    <citation type="journal article" date="2014" name="Int. J. Syst. Evol. Microbiol.">
        <title>Complete genome sequence of Corynebacterium casei LMG S-19264T (=DSM 44701T), isolated from a smear-ripened cheese.</title>
        <authorList>
            <consortium name="US DOE Joint Genome Institute (JGI-PGF)"/>
            <person name="Walter F."/>
            <person name="Albersmeier A."/>
            <person name="Kalinowski J."/>
            <person name="Ruckert C."/>
        </authorList>
    </citation>
    <scope>NUCLEOTIDE SEQUENCE</scope>
    <source>
        <strain evidence="3">CGMCC 1.6293</strain>
    </source>
</reference>
<dbReference type="Gene3D" id="2.120.10.30">
    <property type="entry name" value="TolB, C-terminal domain"/>
    <property type="match status" value="1"/>
</dbReference>
<dbReference type="RefSeq" id="WP_028287143.1">
    <property type="nucleotide sequence ID" value="NZ_BMLF01000002.1"/>
</dbReference>
<gene>
    <name evidence="3" type="ORF">GCM10011534_30630</name>
</gene>
<evidence type="ECO:0000256" key="1">
    <source>
        <dbReference type="SAM" id="SignalP"/>
    </source>
</evidence>
<name>A0A917WI40_9RHOB</name>
<proteinExistence type="predicted"/>
<dbReference type="Proteomes" id="UP000649829">
    <property type="component" value="Unassembled WGS sequence"/>
</dbReference>
<reference evidence="3" key="2">
    <citation type="submission" date="2020-09" db="EMBL/GenBank/DDBJ databases">
        <authorList>
            <person name="Sun Q."/>
            <person name="Zhou Y."/>
        </authorList>
    </citation>
    <scope>NUCLEOTIDE SEQUENCE</scope>
    <source>
        <strain evidence="3">CGMCC 1.6293</strain>
    </source>
</reference>
<keyword evidence="4" id="KW-1185">Reference proteome</keyword>
<evidence type="ECO:0000259" key="2">
    <source>
        <dbReference type="Pfam" id="PF13449"/>
    </source>
</evidence>
<feature type="signal peptide" evidence="1">
    <location>
        <begin position="1"/>
        <end position="20"/>
    </location>
</feature>
<dbReference type="InterPro" id="IPR027372">
    <property type="entry name" value="Phytase-like_dom"/>
</dbReference>
<comment type="caution">
    <text evidence="3">The sequence shown here is derived from an EMBL/GenBank/DDBJ whole genome shotgun (WGS) entry which is preliminary data.</text>
</comment>
<dbReference type="InterPro" id="IPR014567">
    <property type="entry name" value="UCP031900"/>
</dbReference>
<sequence length="297" mass="32383">MRLGPAVALTAILLGCTLHADPARFVSSRDLPRDVAGLGGLSGLEVSEDGATFTALSDRGMLFSGAFTREDGAITGMAIDRATRLFGTGGGPLVGTRNDPEGLAIGSDGTIHISFENRHRVDAYDAALSQVTPLPRAPEFLKLQPNSGLEALAIDRRDRLYAIPERSGHVKRPFPVWRLEGDTWREVFDIPRRPPFLPVGADFGPDGRLYLLERHFSGLGFTSRVRAFTLDGDRITAEEEVLKTRTWEYGNLEGLAVWQDDTGAIRLTMVADDNFMDVLPSQVVEYVLPLAGAPQTH</sequence>
<dbReference type="PROSITE" id="PS51257">
    <property type="entry name" value="PROKAR_LIPOPROTEIN"/>
    <property type="match status" value="1"/>
</dbReference>
<accession>A0A917WI40</accession>
<dbReference type="InterPro" id="IPR011042">
    <property type="entry name" value="6-blade_b-propeller_TolB-like"/>
</dbReference>
<dbReference type="EMBL" id="BMLF01000002">
    <property type="protein sequence ID" value="GGM06598.1"/>
    <property type="molecule type" value="Genomic_DNA"/>
</dbReference>
<feature type="domain" description="Phytase-like" evidence="2">
    <location>
        <begin position="37"/>
        <end position="275"/>
    </location>
</feature>
<dbReference type="AlphaFoldDB" id="A0A917WI40"/>
<dbReference type="PIRSF" id="PIRSF031900">
    <property type="entry name" value="UCP031900"/>
    <property type="match status" value="1"/>
</dbReference>